<reference evidence="4 5" key="1">
    <citation type="submission" date="2024-05" db="EMBL/GenBank/DDBJ databases">
        <title>Roseateles sp. 2.12 16S ribosomal RNA gene Genome sequencing and assembly.</title>
        <authorList>
            <person name="Woo H."/>
        </authorList>
    </citation>
    <scope>NUCLEOTIDE SEQUENCE [LARGE SCALE GENOMIC DNA]</scope>
    <source>
        <strain evidence="4 5">2.12</strain>
    </source>
</reference>
<name>A0ABV0GBR1_9BURK</name>
<feature type="domain" description="Solute-binding protein family 3/N-terminal" evidence="3">
    <location>
        <begin position="55"/>
        <end position="278"/>
    </location>
</feature>
<comment type="caution">
    <text evidence="4">The sequence shown here is derived from an EMBL/GenBank/DDBJ whole genome shotgun (WGS) entry which is preliminary data.</text>
</comment>
<dbReference type="Proteomes" id="UP001462640">
    <property type="component" value="Unassembled WGS sequence"/>
</dbReference>
<dbReference type="EMBL" id="JBDPZC010000002">
    <property type="protein sequence ID" value="MEO3712491.1"/>
    <property type="molecule type" value="Genomic_DNA"/>
</dbReference>
<proteinExistence type="predicted"/>
<feature type="chain" id="PRO_5046828300" evidence="2">
    <location>
        <begin position="26"/>
        <end position="284"/>
    </location>
</feature>
<evidence type="ECO:0000259" key="3">
    <source>
        <dbReference type="Pfam" id="PF00497"/>
    </source>
</evidence>
<feature type="signal peptide" evidence="2">
    <location>
        <begin position="1"/>
        <end position="25"/>
    </location>
</feature>
<dbReference type="PANTHER" id="PTHR35936:SF25">
    <property type="entry name" value="ABC TRANSPORTER SUBSTRATE-BINDING PROTEIN"/>
    <property type="match status" value="1"/>
</dbReference>
<dbReference type="InterPro" id="IPR001638">
    <property type="entry name" value="Solute-binding_3/MltF_N"/>
</dbReference>
<dbReference type="SUPFAM" id="SSF53850">
    <property type="entry name" value="Periplasmic binding protein-like II"/>
    <property type="match status" value="1"/>
</dbReference>
<evidence type="ECO:0000313" key="5">
    <source>
        <dbReference type="Proteomes" id="UP001462640"/>
    </source>
</evidence>
<organism evidence="4 5">
    <name type="scientific">Roseateles flavus</name>
    <dbReference type="NCBI Taxonomy" id="3149041"/>
    <lineage>
        <taxon>Bacteria</taxon>
        <taxon>Pseudomonadati</taxon>
        <taxon>Pseudomonadota</taxon>
        <taxon>Betaproteobacteria</taxon>
        <taxon>Burkholderiales</taxon>
        <taxon>Sphaerotilaceae</taxon>
        <taxon>Roseateles</taxon>
    </lineage>
</organism>
<evidence type="ECO:0000256" key="1">
    <source>
        <dbReference type="ARBA" id="ARBA00022729"/>
    </source>
</evidence>
<dbReference type="Gene3D" id="3.40.190.10">
    <property type="entry name" value="Periplasmic binding protein-like II"/>
    <property type="match status" value="2"/>
</dbReference>
<gene>
    <name evidence="4" type="ORF">ABDJ40_06885</name>
</gene>
<protein>
    <submittedName>
        <fullName evidence="4">Transporter substrate-binding domain-containing protein</fullName>
    </submittedName>
</protein>
<sequence length="284" mass="31036">MNLRAVGRWVWLLGALLVGVPGAWAQSGAPGAGAVPATQASGAAPGGQVLLVLSDPWCPYNCQPDSDRPGYVVEMLREIFAPPTWQLKYQIVPWDRALQQVREGQAAIAPELTREQAQRLGLLIGHEAVGEPADCLYVAAGNPLRFSQASDLDGLRQVAVVSGYEYEFAFGEWISRPENKARVVLTRGANPAEVNARNLARGRLDGVIESAAVMHMLVKQLRLQDKIREAGCQQASPVYVGFSPRLPNAAQLVEHLDQGIAELRRSKRLARILSRYGQQDWKAD</sequence>
<keyword evidence="1 2" id="KW-0732">Signal</keyword>
<accession>A0ABV0GBR1</accession>
<dbReference type="RefSeq" id="WP_347607970.1">
    <property type="nucleotide sequence ID" value="NZ_JBDPZC010000002.1"/>
</dbReference>
<dbReference type="Pfam" id="PF00497">
    <property type="entry name" value="SBP_bac_3"/>
    <property type="match status" value="1"/>
</dbReference>
<evidence type="ECO:0000313" key="4">
    <source>
        <dbReference type="EMBL" id="MEO3712491.1"/>
    </source>
</evidence>
<evidence type="ECO:0000256" key="2">
    <source>
        <dbReference type="SAM" id="SignalP"/>
    </source>
</evidence>
<dbReference type="PANTHER" id="PTHR35936">
    <property type="entry name" value="MEMBRANE-BOUND LYTIC MUREIN TRANSGLYCOSYLASE F"/>
    <property type="match status" value="1"/>
</dbReference>
<keyword evidence="5" id="KW-1185">Reference proteome</keyword>